<keyword evidence="7" id="KW-1185">Reference proteome</keyword>
<dbReference type="OrthoDB" id="2155246at2759"/>
<dbReference type="AlphaFoldDB" id="G3ANG7"/>
<dbReference type="OMA" id="CQGSWGK"/>
<proteinExistence type="inferred from homology"/>
<dbReference type="Gene3D" id="3.40.220.10">
    <property type="entry name" value="Leucine Aminopeptidase, subunit E, domain 1"/>
    <property type="match status" value="1"/>
</dbReference>
<dbReference type="PANTHER" id="PTHR12521">
    <property type="entry name" value="PROTEIN C6ORF130"/>
    <property type="match status" value="1"/>
</dbReference>
<dbReference type="Pfam" id="PF01661">
    <property type="entry name" value="Macro"/>
    <property type="match status" value="1"/>
</dbReference>
<organism evidence="7">
    <name type="scientific">Spathaspora passalidarum (strain NRRL Y-27907 / 11-Y1)</name>
    <dbReference type="NCBI Taxonomy" id="619300"/>
    <lineage>
        <taxon>Eukaryota</taxon>
        <taxon>Fungi</taxon>
        <taxon>Dikarya</taxon>
        <taxon>Ascomycota</taxon>
        <taxon>Saccharomycotina</taxon>
        <taxon>Pichiomycetes</taxon>
        <taxon>Debaryomycetaceae</taxon>
        <taxon>Spathaspora</taxon>
    </lineage>
</organism>
<evidence type="ECO:0000313" key="7">
    <source>
        <dbReference type="Proteomes" id="UP000000709"/>
    </source>
</evidence>
<dbReference type="Proteomes" id="UP000000709">
    <property type="component" value="Unassembled WGS sequence"/>
</dbReference>
<dbReference type="GO" id="GO:0016791">
    <property type="term" value="F:phosphatase activity"/>
    <property type="evidence" value="ECO:0007669"/>
    <property type="project" value="EnsemblFungi"/>
</dbReference>
<dbReference type="PANTHER" id="PTHR12521:SF0">
    <property type="entry name" value="ADP-RIBOSE GLYCOHYDROLASE OARD1"/>
    <property type="match status" value="1"/>
</dbReference>
<evidence type="ECO:0000259" key="5">
    <source>
        <dbReference type="PROSITE" id="PS51154"/>
    </source>
</evidence>
<dbReference type="PROSITE" id="PS51154">
    <property type="entry name" value="MACRO"/>
    <property type="match status" value="1"/>
</dbReference>
<dbReference type="EC" id="3.1.3.84" evidence="2"/>
<dbReference type="GO" id="GO:0047407">
    <property type="term" value="F:ADP-ribosyl-[dinitrogen reductase] hydrolase activity"/>
    <property type="evidence" value="ECO:0007669"/>
    <property type="project" value="EnsemblFungi"/>
</dbReference>
<feature type="domain" description="Macro" evidence="5">
    <location>
        <begin position="1"/>
        <end position="160"/>
    </location>
</feature>
<dbReference type="CDD" id="cd02901">
    <property type="entry name" value="Macro_Poa1p-like"/>
    <property type="match status" value="1"/>
</dbReference>
<dbReference type="InParanoid" id="G3ANG7"/>
<evidence type="ECO:0000256" key="3">
    <source>
        <dbReference type="ARBA" id="ARBA00019744"/>
    </source>
</evidence>
<dbReference type="FunCoup" id="G3ANG7">
    <property type="interactions" value="4"/>
</dbReference>
<dbReference type="SUPFAM" id="SSF52949">
    <property type="entry name" value="Macro domain-like"/>
    <property type="match status" value="1"/>
</dbReference>
<evidence type="ECO:0000256" key="1">
    <source>
        <dbReference type="ARBA" id="ARBA00006575"/>
    </source>
</evidence>
<dbReference type="GO" id="GO:0140291">
    <property type="term" value="P:peptidyl-glutamate ADP-deribosylation"/>
    <property type="evidence" value="ECO:0007669"/>
    <property type="project" value="TreeGrafter"/>
</dbReference>
<dbReference type="GeneID" id="18871946"/>
<dbReference type="RefSeq" id="XP_007375232.1">
    <property type="nucleotide sequence ID" value="XM_007375170.1"/>
</dbReference>
<accession>G3ANG7</accession>
<dbReference type="SMART" id="SM00506">
    <property type="entry name" value="A1pp"/>
    <property type="match status" value="1"/>
</dbReference>
<dbReference type="InterPro" id="IPR002589">
    <property type="entry name" value="Macro_dom"/>
</dbReference>
<evidence type="ECO:0000313" key="6">
    <source>
        <dbReference type="EMBL" id="EGW31956.1"/>
    </source>
</evidence>
<evidence type="ECO:0000256" key="4">
    <source>
        <dbReference type="ARBA" id="ARBA00034427"/>
    </source>
</evidence>
<dbReference type="HOGENOM" id="CLU_054419_1_2_1"/>
<sequence length="160" mass="17682">MIKYIKGDLFSHKSIDISKSVILAHACNTHGAWGGGIAAVFGRQFPTANTKYSNYCHTHSNLLGTTLLIPANDNNKIFIACLFTSDFSQTPTEIVEYTDKALEDLSKQLASSDLDFETDQDHPIINMPKINAGIFGVPWELTEGALMKHTSLNFNVYVID</sequence>
<dbReference type="InterPro" id="IPR043472">
    <property type="entry name" value="Macro_dom-like"/>
</dbReference>
<reference evidence="6 7" key="1">
    <citation type="journal article" date="2011" name="Proc. Natl. Acad. Sci. U.S.A.">
        <title>Comparative genomics of xylose-fermenting fungi for enhanced biofuel production.</title>
        <authorList>
            <person name="Wohlbach D.J."/>
            <person name="Kuo A."/>
            <person name="Sato T.K."/>
            <person name="Potts K.M."/>
            <person name="Salamov A.A."/>
            <person name="LaButti K.M."/>
            <person name="Sun H."/>
            <person name="Clum A."/>
            <person name="Pangilinan J.L."/>
            <person name="Lindquist E.A."/>
            <person name="Lucas S."/>
            <person name="Lapidus A."/>
            <person name="Jin M."/>
            <person name="Gunawan C."/>
            <person name="Balan V."/>
            <person name="Dale B.E."/>
            <person name="Jeffries T.W."/>
            <person name="Zinkel R."/>
            <person name="Barry K.W."/>
            <person name="Grigoriev I.V."/>
            <person name="Gasch A.P."/>
        </authorList>
    </citation>
    <scope>NUCLEOTIDE SEQUENCE [LARGE SCALE GENOMIC DNA]</scope>
    <source>
        <strain evidence="7">NRRL Y-27907 / 11-Y1</strain>
    </source>
</reference>
<dbReference type="EMBL" id="GL996502">
    <property type="protein sequence ID" value="EGW31956.1"/>
    <property type="molecule type" value="Genomic_DNA"/>
</dbReference>
<dbReference type="eggNOG" id="ENOG502S60W">
    <property type="taxonomic scope" value="Eukaryota"/>
</dbReference>
<evidence type="ECO:0000256" key="2">
    <source>
        <dbReference type="ARBA" id="ARBA00012983"/>
    </source>
</evidence>
<protein>
    <recommendedName>
        <fullName evidence="3">ADP-ribose 1''-phosphate phosphatase</fullName>
        <ecNumber evidence="2">3.1.3.84</ecNumber>
    </recommendedName>
</protein>
<comment type="similarity">
    <text evidence="1">Belongs to the POA1 family.</text>
</comment>
<dbReference type="InterPro" id="IPR050892">
    <property type="entry name" value="ADP-ribose_metab_enzymes"/>
</dbReference>
<comment type="catalytic activity">
    <reaction evidence="4">
        <text>ADP-alpha-D-ribose 1''-phosphate + H2O = ADP-D-ribose + phosphate</text>
        <dbReference type="Rhea" id="RHEA:25029"/>
        <dbReference type="ChEBI" id="CHEBI:15377"/>
        <dbReference type="ChEBI" id="CHEBI:43474"/>
        <dbReference type="ChEBI" id="CHEBI:57967"/>
        <dbReference type="ChEBI" id="CHEBI:58753"/>
        <dbReference type="EC" id="3.1.3.84"/>
    </reaction>
</comment>
<gene>
    <name evidence="6" type="ORF">SPAPADRAFT_55534</name>
</gene>
<name>G3ANG7_SPAPN</name>
<dbReference type="KEGG" id="spaa:SPAPADRAFT_55534"/>